<feature type="region of interest" description="Disordered" evidence="6">
    <location>
        <begin position="780"/>
        <end position="831"/>
    </location>
</feature>
<dbReference type="Pfam" id="PF00172">
    <property type="entry name" value="Zn_clus"/>
    <property type="match status" value="1"/>
</dbReference>
<dbReference type="CDD" id="cd00067">
    <property type="entry name" value="GAL4"/>
    <property type="match status" value="1"/>
</dbReference>
<keyword evidence="2" id="KW-0805">Transcription regulation</keyword>
<dbReference type="PROSITE" id="PS50048">
    <property type="entry name" value="ZN2_CY6_FUNGAL_2"/>
    <property type="match status" value="1"/>
</dbReference>
<dbReference type="CDD" id="cd12148">
    <property type="entry name" value="fungal_TF_MHR"/>
    <property type="match status" value="1"/>
</dbReference>
<dbReference type="Proteomes" id="UP000253472">
    <property type="component" value="Unassembled WGS sequence"/>
</dbReference>
<feature type="region of interest" description="Disordered" evidence="6">
    <location>
        <begin position="57"/>
        <end position="85"/>
    </location>
</feature>
<dbReference type="PANTHER" id="PTHR46910:SF37">
    <property type="entry name" value="ZN(II)2CYS6 TRANSCRIPTION FACTOR (EUROFUNG)"/>
    <property type="match status" value="1"/>
</dbReference>
<feature type="compositionally biased region" description="Polar residues" evidence="6">
    <location>
        <begin position="804"/>
        <end position="813"/>
    </location>
</feature>
<keyword evidence="5" id="KW-0539">Nucleus</keyword>
<evidence type="ECO:0000256" key="4">
    <source>
        <dbReference type="ARBA" id="ARBA00023163"/>
    </source>
</evidence>
<evidence type="ECO:0000256" key="2">
    <source>
        <dbReference type="ARBA" id="ARBA00023015"/>
    </source>
</evidence>
<dbReference type="InterPro" id="IPR001138">
    <property type="entry name" value="Zn2Cys6_DnaBD"/>
</dbReference>
<evidence type="ECO:0000313" key="9">
    <source>
        <dbReference type="Proteomes" id="UP000253472"/>
    </source>
</evidence>
<dbReference type="PANTHER" id="PTHR46910">
    <property type="entry name" value="TRANSCRIPTION FACTOR PDR1"/>
    <property type="match status" value="1"/>
</dbReference>
<comment type="caution">
    <text evidence="8">The sequence shown here is derived from an EMBL/GenBank/DDBJ whole genome shotgun (WGS) entry which is preliminary data.</text>
</comment>
<dbReference type="GO" id="GO:0008270">
    <property type="term" value="F:zinc ion binding"/>
    <property type="evidence" value="ECO:0007669"/>
    <property type="project" value="InterPro"/>
</dbReference>
<dbReference type="PROSITE" id="PS00463">
    <property type="entry name" value="ZN2_CY6_FUNGAL_1"/>
    <property type="match status" value="1"/>
</dbReference>
<evidence type="ECO:0000256" key="5">
    <source>
        <dbReference type="ARBA" id="ARBA00023242"/>
    </source>
</evidence>
<gene>
    <name evidence="8" type="ORF">Cantr_00929</name>
</gene>
<accession>A0A367YH47</accession>
<feature type="compositionally biased region" description="Basic and acidic residues" evidence="6">
    <location>
        <begin position="122"/>
        <end position="133"/>
    </location>
</feature>
<dbReference type="SMART" id="SM00066">
    <property type="entry name" value="GAL4"/>
    <property type="match status" value="1"/>
</dbReference>
<feature type="compositionally biased region" description="Polar residues" evidence="6">
    <location>
        <begin position="784"/>
        <end position="796"/>
    </location>
</feature>
<keyword evidence="4" id="KW-0804">Transcription</keyword>
<keyword evidence="9" id="KW-1185">Reference proteome</keyword>
<dbReference type="GO" id="GO:0000981">
    <property type="term" value="F:DNA-binding transcription factor activity, RNA polymerase II-specific"/>
    <property type="evidence" value="ECO:0007669"/>
    <property type="project" value="InterPro"/>
</dbReference>
<sequence length="898" mass="101200">MDANEPLNPEFTQDGERRIRTKVACDYCRKRKSKCNGEQPCSKCITRRRECAYTYVPKERKKRERKSTTNGAIKKKQGTESNANIQQLTSRIGSLESLLGKLITRLGPSEQVAFANELNEVAARDHSEKDKGSGDSSGMDDDDDDDDDGEDSERDHEREEDSGDEYEVALNDGKAVVDPKQLKDMMAPAEKGCVTTANIKRRLLQYFGSHALFYSISAKSIEWLKSRMLNSSSSNMNDVFAPLKQVPLALNDAVQKSSSLLNKEGPILIDKKLHFSTDEKMLIFEVLDKYYNNQAMAPFICEVSLVRELFQKYFLGITRKDETIINALTYSELLIMNISVVLCLVSIPEGDEIESLMYPNLASKSIIYLQNDLLTRLFENAMECYDRVSRVCDGVRSVIGLALLTLYVDVAYVTDFHINYTIASIMIRYAKDIGLHRVDALARDNEVDACMKRKLWWFCECMGVDIAYKSGKPMLVNMEDVTTLTELDDHSFMSIPTTLFFDNSYMKNATEIATNSRIHGAHYYFAYFNLMLARIKAKAYRKIYSRLPSNINVQGLLTFVNEINDDLKIMNKLMLPETAPLRKSDTVTDDLTNAFVVNPSILNYWVLNIKVSYFAHLLAINRVPFVKNFEIEDERLVMYGNYSLTGARRMLEAIKGIQTLQIPERLYSTILFYPMAAFCSLLGNCLVFPKQENTMDDAVLICEATIAFFSLKGMSERMDSKRAMYDLLSRLLLRVLIDSMEKQSGVNLYEKVPGLEHHIASLFTLFPEVFVNGEDKTISLIPENPSSNGSTPTNGHKSAGSDGSHFSGTSSATMVDRSINGDQKTPMTVTPGLNFNNENMMLMNGNYDLFHNVNFDAIMTDDALTSVFFSELNDFPGVFDGSVNGGSISNGPREQQGI</sequence>
<feature type="region of interest" description="Disordered" evidence="6">
    <location>
        <begin position="121"/>
        <end position="168"/>
    </location>
</feature>
<dbReference type="STRING" id="5486.A0A367YH47"/>
<dbReference type="SUPFAM" id="SSF57701">
    <property type="entry name" value="Zn2/Cys6 DNA-binding domain"/>
    <property type="match status" value="1"/>
</dbReference>
<feature type="domain" description="Zn(2)-C6 fungal-type" evidence="7">
    <location>
        <begin position="24"/>
        <end position="53"/>
    </location>
</feature>
<proteinExistence type="predicted"/>
<protein>
    <recommendedName>
        <fullName evidence="7">Zn(2)-C6 fungal-type domain-containing protein</fullName>
    </recommendedName>
</protein>
<evidence type="ECO:0000313" key="8">
    <source>
        <dbReference type="EMBL" id="RCK65203.1"/>
    </source>
</evidence>
<dbReference type="GO" id="GO:0005634">
    <property type="term" value="C:nucleus"/>
    <property type="evidence" value="ECO:0007669"/>
    <property type="project" value="UniProtKB-SubCell"/>
</dbReference>
<evidence type="ECO:0000256" key="1">
    <source>
        <dbReference type="ARBA" id="ARBA00004123"/>
    </source>
</evidence>
<dbReference type="GO" id="GO:0003677">
    <property type="term" value="F:DNA binding"/>
    <property type="evidence" value="ECO:0007669"/>
    <property type="project" value="UniProtKB-KW"/>
</dbReference>
<comment type="subcellular location">
    <subcellularLocation>
        <location evidence="1">Nucleus</location>
    </subcellularLocation>
</comment>
<dbReference type="EMBL" id="QLNQ01000021">
    <property type="protein sequence ID" value="RCK65203.1"/>
    <property type="molecule type" value="Genomic_DNA"/>
</dbReference>
<evidence type="ECO:0000256" key="6">
    <source>
        <dbReference type="SAM" id="MobiDB-lite"/>
    </source>
</evidence>
<dbReference type="InterPro" id="IPR036864">
    <property type="entry name" value="Zn2-C6_fun-type_DNA-bd_sf"/>
</dbReference>
<feature type="compositionally biased region" description="Acidic residues" evidence="6">
    <location>
        <begin position="138"/>
        <end position="152"/>
    </location>
</feature>
<dbReference type="AlphaFoldDB" id="A0A367YH47"/>
<evidence type="ECO:0000256" key="3">
    <source>
        <dbReference type="ARBA" id="ARBA00023125"/>
    </source>
</evidence>
<reference evidence="8 9" key="1">
    <citation type="submission" date="2018-06" db="EMBL/GenBank/DDBJ databases">
        <title>Whole genome sequencing of Candida tropicalis (genome annotated by CSBL at Korea University).</title>
        <authorList>
            <person name="Ahn J."/>
        </authorList>
    </citation>
    <scope>NUCLEOTIDE SEQUENCE [LARGE SCALE GENOMIC DNA]</scope>
    <source>
        <strain evidence="8 9">ATCC 20962</strain>
    </source>
</reference>
<dbReference type="Gene3D" id="4.10.240.10">
    <property type="entry name" value="Zn(2)-C6 fungal-type DNA-binding domain"/>
    <property type="match status" value="1"/>
</dbReference>
<dbReference type="OrthoDB" id="3266505at2759"/>
<dbReference type="InterPro" id="IPR050987">
    <property type="entry name" value="AtrR-like"/>
</dbReference>
<keyword evidence="3" id="KW-0238">DNA-binding</keyword>
<name>A0A367YH47_9ASCO</name>
<evidence type="ECO:0000259" key="7">
    <source>
        <dbReference type="PROSITE" id="PS50048"/>
    </source>
</evidence>
<organism evidence="8 9">
    <name type="scientific">Candida viswanathii</name>
    <dbReference type="NCBI Taxonomy" id="5486"/>
    <lineage>
        <taxon>Eukaryota</taxon>
        <taxon>Fungi</taxon>
        <taxon>Dikarya</taxon>
        <taxon>Ascomycota</taxon>
        <taxon>Saccharomycotina</taxon>
        <taxon>Pichiomycetes</taxon>
        <taxon>Debaryomycetaceae</taxon>
        <taxon>Candida/Lodderomyces clade</taxon>
        <taxon>Candida</taxon>
    </lineage>
</organism>